<keyword evidence="6" id="KW-0539">Nucleus</keyword>
<organism evidence="9 10">
    <name type="scientific">Trichuris trichiura</name>
    <name type="common">Whipworm</name>
    <name type="synonym">Trichocephalus trichiurus</name>
    <dbReference type="NCBI Taxonomy" id="36087"/>
    <lineage>
        <taxon>Eukaryota</taxon>
        <taxon>Metazoa</taxon>
        <taxon>Ecdysozoa</taxon>
        <taxon>Nematoda</taxon>
        <taxon>Enoplea</taxon>
        <taxon>Dorylaimia</taxon>
        <taxon>Trichinellida</taxon>
        <taxon>Trichuridae</taxon>
        <taxon>Trichuris</taxon>
    </lineage>
</organism>
<evidence type="ECO:0000259" key="8">
    <source>
        <dbReference type="Pfam" id="PF03941"/>
    </source>
</evidence>
<feature type="region of interest" description="Disordered" evidence="7">
    <location>
        <begin position="260"/>
        <end position="302"/>
    </location>
</feature>
<dbReference type="GO" id="GO:0005634">
    <property type="term" value="C:nucleus"/>
    <property type="evidence" value="ECO:0007669"/>
    <property type="project" value="UniProtKB-SubCell"/>
</dbReference>
<sequence>MNAFETPRPSLQKDSSKKLIDRAVNSGSRRQRGNKNDSNLFVDEFGIEYMFYEDPMRYTVTIEIVDSPTEETENAVPLLDTTLKEVAEDGDLTAVVLTTKTSIDTTLRVDDPALTISDAQPIDSMHLPSEERDIDTADTDLDSANDIRECSAAPLIASTHLPSEERDIETADTDSNSANDIRECSAPLIELLQAVAKGNRAKETPAVGSAAKAPKKMSPQSLFKKIQERQEAAAKRREAQLAEKIRLRQAAQRNRQFPITPIRPNLKGKCPSGQPRTCTPKFRPAVTPHIGIRPPASTFSSHKKVVPSHVGQSAHLIVTPGSAKGGLKDPSAFLSPKLLANFATPTASASSAHKPAGEGRETLQQPIETAVTSSTQLLESGNDSVLATATDECRTSSPSLSTQYEITARLVFSDDESDLDENEPAKKIPRWATDDQVKLAYVAQMEIEQPERIFAGCLRPISLNEVFGTAGEPDSVRSSAQWDTSSECGI</sequence>
<evidence type="ECO:0000313" key="9">
    <source>
        <dbReference type="EMBL" id="CDW60585.1"/>
    </source>
</evidence>
<comment type="subcellular location">
    <subcellularLocation>
        <location evidence="2">Cytoplasm</location>
        <location evidence="2">Cytoskeleton</location>
        <location evidence="2">Spindle</location>
    </subcellularLocation>
    <subcellularLocation>
        <location evidence="1">Nucleus</location>
    </subcellularLocation>
</comment>
<evidence type="ECO:0000256" key="1">
    <source>
        <dbReference type="ARBA" id="ARBA00004123"/>
    </source>
</evidence>
<keyword evidence="4" id="KW-0963">Cytoplasm</keyword>
<dbReference type="Proteomes" id="UP000030665">
    <property type="component" value="Unassembled WGS sequence"/>
</dbReference>
<comment type="similarity">
    <text evidence="3">Belongs to the INCENP family.</text>
</comment>
<keyword evidence="5" id="KW-0206">Cytoskeleton</keyword>
<dbReference type="InterPro" id="IPR005635">
    <property type="entry name" value="Inner_centromere_prot_ARK-bd"/>
</dbReference>
<reference evidence="9" key="2">
    <citation type="submission" date="2014-03" db="EMBL/GenBank/DDBJ databases">
        <title>The whipworm genome and dual-species transcriptomics of an intimate host-pathogen interaction.</title>
        <authorList>
            <person name="Foth B.J."/>
            <person name="Tsai I.J."/>
            <person name="Reid A.J."/>
            <person name="Bancroft A.J."/>
            <person name="Nichol S."/>
            <person name="Tracey A."/>
            <person name="Holroyd N."/>
            <person name="Cotton J.A."/>
            <person name="Stanley E.J."/>
            <person name="Zarowiecki M."/>
            <person name="Liu J.Z."/>
            <person name="Huckvale T."/>
            <person name="Cooper P.J."/>
            <person name="Grencis R.K."/>
            <person name="Berriman M."/>
        </authorList>
    </citation>
    <scope>NUCLEOTIDE SEQUENCE [LARGE SCALE GENOMIC DNA]</scope>
</reference>
<evidence type="ECO:0000256" key="4">
    <source>
        <dbReference type="ARBA" id="ARBA00022490"/>
    </source>
</evidence>
<dbReference type="Pfam" id="PF03941">
    <property type="entry name" value="INCENP_ARK-bind"/>
    <property type="match status" value="1"/>
</dbReference>
<feature type="region of interest" description="Disordered" evidence="7">
    <location>
        <begin position="469"/>
        <end position="490"/>
    </location>
</feature>
<dbReference type="EMBL" id="HG807216">
    <property type="protein sequence ID" value="CDW60585.1"/>
    <property type="molecule type" value="Genomic_DNA"/>
</dbReference>
<reference evidence="9" key="1">
    <citation type="submission" date="2014-01" db="EMBL/GenBank/DDBJ databases">
        <authorList>
            <person name="Aslett M."/>
        </authorList>
    </citation>
    <scope>NUCLEOTIDE SEQUENCE</scope>
</reference>
<evidence type="ECO:0000256" key="6">
    <source>
        <dbReference type="ARBA" id="ARBA00023242"/>
    </source>
</evidence>
<accession>A0A077ZPC9</accession>
<dbReference type="GO" id="GO:0005819">
    <property type="term" value="C:spindle"/>
    <property type="evidence" value="ECO:0007669"/>
    <property type="project" value="UniProtKB-SubCell"/>
</dbReference>
<feature type="compositionally biased region" description="Polar residues" evidence="7">
    <location>
        <begin position="476"/>
        <end position="490"/>
    </location>
</feature>
<evidence type="ECO:0000256" key="3">
    <source>
        <dbReference type="ARBA" id="ARBA00010042"/>
    </source>
</evidence>
<evidence type="ECO:0000256" key="7">
    <source>
        <dbReference type="SAM" id="MobiDB-lite"/>
    </source>
</evidence>
<evidence type="ECO:0000313" key="10">
    <source>
        <dbReference type="Proteomes" id="UP000030665"/>
    </source>
</evidence>
<protein>
    <submittedName>
        <fullName evidence="9">INCENP ARK-bind domain containing protein</fullName>
    </submittedName>
</protein>
<name>A0A077ZPC9_TRITR</name>
<gene>
    <name evidence="9" type="ORF">TTRE_0000897301</name>
</gene>
<keyword evidence="10" id="KW-1185">Reference proteome</keyword>
<evidence type="ECO:0000256" key="2">
    <source>
        <dbReference type="ARBA" id="ARBA00004186"/>
    </source>
</evidence>
<proteinExistence type="inferred from homology"/>
<dbReference type="OrthoDB" id="5934051at2759"/>
<dbReference type="AlphaFoldDB" id="A0A077ZPC9"/>
<feature type="domain" description="Inner centromere protein ARK-binding" evidence="8">
    <location>
        <begin position="414"/>
        <end position="467"/>
    </location>
</feature>
<evidence type="ECO:0000256" key="5">
    <source>
        <dbReference type="ARBA" id="ARBA00023212"/>
    </source>
</evidence>